<evidence type="ECO:0000256" key="2">
    <source>
        <dbReference type="SAM" id="Phobius"/>
    </source>
</evidence>
<dbReference type="PROSITE" id="PS50855">
    <property type="entry name" value="COX1"/>
    <property type="match status" value="1"/>
</dbReference>
<dbReference type="GO" id="GO:0020037">
    <property type="term" value="F:heme binding"/>
    <property type="evidence" value="ECO:0007669"/>
    <property type="project" value="InterPro"/>
</dbReference>
<accession>A0A931BVB9</accession>
<dbReference type="InterPro" id="IPR023616">
    <property type="entry name" value="Cyt_c_oxase-like_su1_dom"/>
</dbReference>
<feature type="transmembrane region" description="Helical" evidence="2">
    <location>
        <begin position="75"/>
        <end position="100"/>
    </location>
</feature>
<dbReference type="AlphaFoldDB" id="A0A931BVB9"/>
<dbReference type="Proteomes" id="UP000599312">
    <property type="component" value="Unassembled WGS sequence"/>
</dbReference>
<dbReference type="GO" id="GO:0022904">
    <property type="term" value="P:respiratory electron transport chain"/>
    <property type="evidence" value="ECO:0007669"/>
    <property type="project" value="TreeGrafter"/>
</dbReference>
<reference evidence="4" key="1">
    <citation type="submission" date="2020-11" db="EMBL/GenBank/DDBJ databases">
        <authorList>
            <person name="Kim M.K."/>
        </authorList>
    </citation>
    <scope>NUCLEOTIDE SEQUENCE</scope>
    <source>
        <strain evidence="4">BT350</strain>
    </source>
</reference>
<comment type="caution">
    <text evidence="4">The sequence shown here is derived from an EMBL/GenBank/DDBJ whole genome shotgun (WGS) entry which is preliminary data.</text>
</comment>
<dbReference type="Gene3D" id="1.20.210.10">
    <property type="entry name" value="Cytochrome c oxidase-like, subunit I domain"/>
    <property type="match status" value="1"/>
</dbReference>
<keyword evidence="2" id="KW-0812">Transmembrane</keyword>
<dbReference type="GO" id="GO:0015990">
    <property type="term" value="P:electron transport coupled proton transport"/>
    <property type="evidence" value="ECO:0007669"/>
    <property type="project" value="TreeGrafter"/>
</dbReference>
<evidence type="ECO:0000256" key="1">
    <source>
        <dbReference type="ARBA" id="ARBA00022660"/>
    </source>
</evidence>
<dbReference type="InterPro" id="IPR000883">
    <property type="entry name" value="Cyt_C_Oxase_1"/>
</dbReference>
<evidence type="ECO:0000259" key="3">
    <source>
        <dbReference type="PROSITE" id="PS50855"/>
    </source>
</evidence>
<dbReference type="PANTHER" id="PTHR10422">
    <property type="entry name" value="CYTOCHROME C OXIDASE SUBUNIT 1"/>
    <property type="match status" value="1"/>
</dbReference>
<evidence type="ECO:0000313" key="4">
    <source>
        <dbReference type="EMBL" id="MBF9233492.1"/>
    </source>
</evidence>
<proteinExistence type="predicted"/>
<keyword evidence="1" id="KW-0813">Transport</keyword>
<dbReference type="PRINTS" id="PR01165">
    <property type="entry name" value="CYCOXIDASEI"/>
</dbReference>
<name>A0A931BVB9_9HYPH</name>
<organism evidence="4 5">
    <name type="scientific">Microvirga alba</name>
    <dbReference type="NCBI Taxonomy" id="2791025"/>
    <lineage>
        <taxon>Bacteria</taxon>
        <taxon>Pseudomonadati</taxon>
        <taxon>Pseudomonadota</taxon>
        <taxon>Alphaproteobacteria</taxon>
        <taxon>Hyphomicrobiales</taxon>
        <taxon>Methylobacteriaceae</taxon>
        <taxon>Microvirga</taxon>
    </lineage>
</organism>
<evidence type="ECO:0000313" key="5">
    <source>
        <dbReference type="Proteomes" id="UP000599312"/>
    </source>
</evidence>
<gene>
    <name evidence="4" type="ORF">I2H38_08870</name>
</gene>
<dbReference type="SUPFAM" id="SSF81442">
    <property type="entry name" value="Cytochrome c oxidase subunit I-like"/>
    <property type="match status" value="1"/>
</dbReference>
<dbReference type="GO" id="GO:0004129">
    <property type="term" value="F:cytochrome-c oxidase activity"/>
    <property type="evidence" value="ECO:0007669"/>
    <property type="project" value="InterPro"/>
</dbReference>
<keyword evidence="5" id="KW-1185">Reference proteome</keyword>
<dbReference type="Pfam" id="PF00115">
    <property type="entry name" value="COX1"/>
    <property type="match status" value="1"/>
</dbReference>
<feature type="domain" description="Cytochrome oxidase subunit I profile" evidence="3">
    <location>
        <begin position="22"/>
        <end position="112"/>
    </location>
</feature>
<keyword evidence="1" id="KW-0249">Electron transport</keyword>
<feature type="transmembrane region" description="Helical" evidence="2">
    <location>
        <begin position="34"/>
        <end position="55"/>
    </location>
</feature>
<keyword evidence="2" id="KW-1133">Transmembrane helix</keyword>
<keyword evidence="1" id="KW-0679">Respiratory chain</keyword>
<dbReference type="EMBL" id="JADQDO010000003">
    <property type="protein sequence ID" value="MBF9233492.1"/>
    <property type="molecule type" value="Genomic_DNA"/>
</dbReference>
<dbReference type="InterPro" id="IPR036927">
    <property type="entry name" value="Cyt_c_oxase-like_su1_sf"/>
</dbReference>
<dbReference type="GO" id="GO:0016020">
    <property type="term" value="C:membrane"/>
    <property type="evidence" value="ECO:0007669"/>
    <property type="project" value="InterPro"/>
</dbReference>
<keyword evidence="2" id="KW-0472">Membrane</keyword>
<dbReference type="PANTHER" id="PTHR10422:SF18">
    <property type="entry name" value="CYTOCHROME C OXIDASE SUBUNIT 1"/>
    <property type="match status" value="1"/>
</dbReference>
<dbReference type="GO" id="GO:0009060">
    <property type="term" value="P:aerobic respiration"/>
    <property type="evidence" value="ECO:0007669"/>
    <property type="project" value="InterPro"/>
</dbReference>
<sequence length="126" mass="13887">MAQATPADSVDTSEYPAFWRRWFYSTNHKDIGTLYFIFAFIAGLVGATFSILIRLELQEPGLQFFANPQAFNVVVTGHGLIMIFFVVMPALISGFGNWFVPLMIASSSRRPDTIGGTARSPTCQSA</sequence>
<protein>
    <submittedName>
        <fullName evidence="4">Cbb3-type cytochrome c oxidase subunit I</fullName>
    </submittedName>
</protein>